<comment type="caution">
    <text evidence="1">The sequence shown here is derived from an EMBL/GenBank/DDBJ whole genome shotgun (WGS) entry which is preliminary data.</text>
</comment>
<dbReference type="EC" id="3.6.4.12" evidence="1"/>
<keyword evidence="1" id="KW-0347">Helicase</keyword>
<dbReference type="GO" id="GO:0016787">
    <property type="term" value="F:hydrolase activity"/>
    <property type="evidence" value="ECO:0007669"/>
    <property type="project" value="UniProtKB-KW"/>
</dbReference>
<reference evidence="1" key="1">
    <citation type="submission" date="2019-03" db="EMBL/GenBank/DDBJ databases">
        <title>Single cell metagenomics reveals metabolic interactions within the superorganism composed of flagellate Streblomastix strix and complex community of Bacteroidetes bacteria on its surface.</title>
        <authorList>
            <person name="Treitli S.C."/>
            <person name="Kolisko M."/>
            <person name="Husnik F."/>
            <person name="Keeling P."/>
            <person name="Hampl V."/>
        </authorList>
    </citation>
    <scope>NUCLEOTIDE SEQUENCE</scope>
    <source>
        <strain evidence="1">STM</strain>
    </source>
</reference>
<name>A0A5J4P9G7_9ZZZZ</name>
<gene>
    <name evidence="1" type="ORF">EZS27_042414</name>
</gene>
<keyword evidence="1" id="KW-0378">Hydrolase</keyword>
<proteinExistence type="predicted"/>
<organism evidence="1">
    <name type="scientific">termite gut metagenome</name>
    <dbReference type="NCBI Taxonomy" id="433724"/>
    <lineage>
        <taxon>unclassified sequences</taxon>
        <taxon>metagenomes</taxon>
        <taxon>organismal metagenomes</taxon>
    </lineage>
</organism>
<keyword evidence="1" id="KW-0067">ATP-binding</keyword>
<accession>A0A5J4P9G7</accession>
<keyword evidence="1" id="KW-0547">Nucleotide-binding</keyword>
<dbReference type="EMBL" id="SNRY01010306">
    <property type="protein sequence ID" value="KAA6305932.1"/>
    <property type="molecule type" value="Genomic_DNA"/>
</dbReference>
<dbReference type="AlphaFoldDB" id="A0A5J4P9G7"/>
<evidence type="ECO:0000313" key="1">
    <source>
        <dbReference type="EMBL" id="KAA6305932.1"/>
    </source>
</evidence>
<protein>
    <submittedName>
        <fullName evidence="1">ATP-dependent DNA helicase PcrA</fullName>
        <ecNumber evidence="1">3.6.4.12</ecNumber>
    </submittedName>
</protein>
<feature type="non-terminal residue" evidence="1">
    <location>
        <position position="22"/>
    </location>
</feature>
<sequence>MSPNYIDELNDSQREAVIYNEG</sequence>
<dbReference type="GO" id="GO:0003678">
    <property type="term" value="F:DNA helicase activity"/>
    <property type="evidence" value="ECO:0007669"/>
    <property type="project" value="UniProtKB-EC"/>
</dbReference>